<reference evidence="6" key="2">
    <citation type="submission" date="2022-06" db="UniProtKB">
        <authorList>
            <consortium name="EnsemblMetazoa"/>
        </authorList>
    </citation>
    <scope>IDENTIFICATION</scope>
    <source>
        <strain evidence="6">PS312</strain>
    </source>
</reference>
<dbReference type="GO" id="GO:0005634">
    <property type="term" value="C:nucleus"/>
    <property type="evidence" value="ECO:0000318"/>
    <property type="project" value="GO_Central"/>
</dbReference>
<keyword evidence="3" id="KW-0963">Cytoplasm</keyword>
<dbReference type="InterPro" id="IPR016024">
    <property type="entry name" value="ARM-type_fold"/>
</dbReference>
<dbReference type="AlphaFoldDB" id="A0A2A6C8H9"/>
<keyword evidence="4" id="KW-0677">Repeat</keyword>
<proteinExistence type="predicted"/>
<keyword evidence="2" id="KW-0813">Transport</keyword>
<evidence type="ECO:0000256" key="2">
    <source>
        <dbReference type="ARBA" id="ARBA00022448"/>
    </source>
</evidence>
<dbReference type="GO" id="GO:0006606">
    <property type="term" value="P:protein import into nucleus"/>
    <property type="evidence" value="ECO:0000318"/>
    <property type="project" value="GO_Central"/>
</dbReference>
<dbReference type="GO" id="GO:0005737">
    <property type="term" value="C:cytoplasm"/>
    <property type="evidence" value="ECO:0000318"/>
    <property type="project" value="GO_Central"/>
</dbReference>
<dbReference type="GO" id="GO:0061608">
    <property type="term" value="F:nuclear import signal receptor activity"/>
    <property type="evidence" value="ECO:0000318"/>
    <property type="project" value="GO_Central"/>
</dbReference>
<keyword evidence="7" id="KW-1185">Reference proteome</keyword>
<evidence type="ECO:0000313" key="7">
    <source>
        <dbReference type="Proteomes" id="UP000005239"/>
    </source>
</evidence>
<evidence type="ECO:0000256" key="3">
    <source>
        <dbReference type="ARBA" id="ARBA00022490"/>
    </source>
</evidence>
<protein>
    <submittedName>
        <fullName evidence="6">HEAT domain-containing protein</fullName>
    </submittedName>
</protein>
<dbReference type="EnsemblMetazoa" id="PPA34859.1">
    <property type="protein sequence ID" value="PPA34859.1"/>
    <property type="gene ID" value="WBGene00273228"/>
</dbReference>
<dbReference type="Proteomes" id="UP000005239">
    <property type="component" value="Unassembled WGS sequence"/>
</dbReference>
<evidence type="ECO:0000256" key="5">
    <source>
        <dbReference type="ARBA" id="ARBA00022927"/>
    </source>
</evidence>
<organism evidence="6 7">
    <name type="scientific">Pristionchus pacificus</name>
    <name type="common">Parasitic nematode worm</name>
    <dbReference type="NCBI Taxonomy" id="54126"/>
    <lineage>
        <taxon>Eukaryota</taxon>
        <taxon>Metazoa</taxon>
        <taxon>Ecdysozoa</taxon>
        <taxon>Nematoda</taxon>
        <taxon>Chromadorea</taxon>
        <taxon>Rhabditida</taxon>
        <taxon>Rhabditina</taxon>
        <taxon>Diplogasteromorpha</taxon>
        <taxon>Diplogasteroidea</taxon>
        <taxon>Neodiplogasteridae</taxon>
        <taxon>Pristionchus</taxon>
    </lineage>
</organism>
<keyword evidence="5" id="KW-0653">Protein transport</keyword>
<dbReference type="InterPro" id="IPR040122">
    <property type="entry name" value="Importin_beta"/>
</dbReference>
<dbReference type="SUPFAM" id="SSF48371">
    <property type="entry name" value="ARM repeat"/>
    <property type="match status" value="1"/>
</dbReference>
<name>A0A2A6C8H9_PRIPA</name>
<comment type="subcellular location">
    <subcellularLocation>
        <location evidence="1">Cytoplasm</location>
    </subcellularLocation>
</comment>
<evidence type="ECO:0000313" key="6">
    <source>
        <dbReference type="EnsemblMetazoa" id="PPA34859.1"/>
    </source>
</evidence>
<gene>
    <name evidence="6" type="primary">WBGene00273228</name>
</gene>
<dbReference type="Gene3D" id="1.25.10.10">
    <property type="entry name" value="Leucine-rich Repeat Variant"/>
    <property type="match status" value="1"/>
</dbReference>
<reference evidence="7" key="1">
    <citation type="journal article" date="2008" name="Nat. Genet.">
        <title>The Pristionchus pacificus genome provides a unique perspective on nematode lifestyle and parasitism.</title>
        <authorList>
            <person name="Dieterich C."/>
            <person name="Clifton S.W."/>
            <person name="Schuster L.N."/>
            <person name="Chinwalla A."/>
            <person name="Delehaunty K."/>
            <person name="Dinkelacker I."/>
            <person name="Fulton L."/>
            <person name="Fulton R."/>
            <person name="Godfrey J."/>
            <person name="Minx P."/>
            <person name="Mitreva M."/>
            <person name="Roeseler W."/>
            <person name="Tian H."/>
            <person name="Witte H."/>
            <person name="Yang S.P."/>
            <person name="Wilson R.K."/>
            <person name="Sommer R.J."/>
        </authorList>
    </citation>
    <scope>NUCLEOTIDE SEQUENCE [LARGE SCALE GENOMIC DNA]</scope>
    <source>
        <strain evidence="7">PS312</strain>
    </source>
</reference>
<accession>A0A8R1YS03</accession>
<sequence>MSSANKHHRGTEETDNNEEKLMDLIVRMADSDDFDDRLWYPFEWSTIKDVLVESIFGSDPSLRKPAITVLKRCIRSKKGGIDEETVKMVLPIVIMEAEKGCCALVGTNGSDIEIYGAGLGNIKCNATHAAALSCLYSVLQITEETMISEHVARIFAIGTETIFNSNDCKKKATHLKSLKMIAELSEKYPHLIPATLIYDILASCLLSIVKLLNNNYELDKWMAFNPAIEEHDSRWPWEMTMGSYFMHRIVAQIGREKVCEPLERLTRSFLNDDDWKRRCAALIGWSVVEDDIRDERANFLFARATALLKDDHPRVRNAAAYLLIIVSPLPIHELEETISSLMSLLDDPVPRVAAMAITALSYLPHSAARRISRDYAHLLPLLTAILADCPEGVPTEMHKDTLRLVGTIAEDLEKDRFMPYFPAIEGAVCSILTLIDASSEHFERLCEMGGLELKRICGEIRNIPANQIKRVRRSQLGTVSCVILRQMRVEFLLGDVLVAGWAVHGCKYNSAFALE</sequence>
<evidence type="ECO:0000256" key="1">
    <source>
        <dbReference type="ARBA" id="ARBA00004496"/>
    </source>
</evidence>
<dbReference type="GO" id="GO:0008139">
    <property type="term" value="F:nuclear localization sequence binding"/>
    <property type="evidence" value="ECO:0000318"/>
    <property type="project" value="GO_Central"/>
</dbReference>
<accession>A0A2A6C8H9</accession>
<dbReference type="PANTHER" id="PTHR10527">
    <property type="entry name" value="IMPORTIN BETA"/>
    <property type="match status" value="1"/>
</dbReference>
<dbReference type="InterPro" id="IPR011989">
    <property type="entry name" value="ARM-like"/>
</dbReference>
<evidence type="ECO:0000256" key="4">
    <source>
        <dbReference type="ARBA" id="ARBA00022737"/>
    </source>
</evidence>